<gene>
    <name evidence="1" type="ORF">HMPREF0044_1537</name>
</gene>
<keyword evidence="2" id="KW-1185">Reference proteome</keyword>
<accession>C0W284</accession>
<organism evidence="1 2">
    <name type="scientific">Gleimia coleocanis DSM 15436</name>
    <dbReference type="NCBI Taxonomy" id="525245"/>
    <lineage>
        <taxon>Bacteria</taxon>
        <taxon>Bacillati</taxon>
        <taxon>Actinomycetota</taxon>
        <taxon>Actinomycetes</taxon>
        <taxon>Actinomycetales</taxon>
        <taxon>Actinomycetaceae</taxon>
        <taxon>Gleimia</taxon>
    </lineage>
</organism>
<evidence type="ECO:0000313" key="2">
    <source>
        <dbReference type="Proteomes" id="UP000010301"/>
    </source>
</evidence>
<proteinExistence type="predicted"/>
<reference evidence="1 2" key="1">
    <citation type="submission" date="2009-01" db="EMBL/GenBank/DDBJ databases">
        <authorList>
            <person name="Qin X."/>
            <person name="Bachman B."/>
            <person name="Battles P."/>
            <person name="Bell A."/>
            <person name="Bess C."/>
            <person name="Bickham C."/>
            <person name="Chaboub L."/>
            <person name="Chen D."/>
            <person name="Coyle M."/>
            <person name="Deiros D.R."/>
            <person name="Dinh H."/>
            <person name="Forbes L."/>
            <person name="Fowler G."/>
            <person name="Francisco L."/>
            <person name="Fu Q."/>
            <person name="Gubbala S."/>
            <person name="Hale W."/>
            <person name="Han Y."/>
            <person name="Hemphill L."/>
            <person name="Highlander S.K."/>
            <person name="Hirani K."/>
            <person name="Hogues M."/>
            <person name="Jackson L."/>
            <person name="Jakkamsetti A."/>
            <person name="Javaid M."/>
            <person name="Jiang H."/>
            <person name="Korchina V."/>
            <person name="Kovar C."/>
            <person name="Lara F."/>
            <person name="Lee S."/>
            <person name="Mata R."/>
            <person name="Mathew T."/>
            <person name="Moen C."/>
            <person name="Morales K."/>
            <person name="Munidasa M."/>
            <person name="Nazareth L."/>
            <person name="Ngo R."/>
            <person name="Nguyen L."/>
            <person name="Okwuonu G."/>
            <person name="Ongeri F."/>
            <person name="Patil S."/>
            <person name="Petrosino J."/>
            <person name="Pham C."/>
            <person name="Pham P."/>
            <person name="Pu L.-L."/>
            <person name="Puazo M."/>
            <person name="Raj R."/>
            <person name="Reid J."/>
            <person name="Rouhana J."/>
            <person name="Saada N."/>
            <person name="Shang Y."/>
            <person name="Simmons D."/>
            <person name="Thornton R."/>
            <person name="Warren J."/>
            <person name="Weissenberger G."/>
            <person name="Zhang J."/>
            <person name="Zhang L."/>
            <person name="Zhou C."/>
            <person name="Zhu D."/>
            <person name="Muzny D."/>
            <person name="Worley K."/>
            <person name="Gibbs R."/>
        </authorList>
    </citation>
    <scope>NUCLEOTIDE SEQUENCE [LARGE SCALE GENOMIC DNA]</scope>
    <source>
        <strain evidence="1 2">DSM 15436</strain>
    </source>
</reference>
<dbReference type="STRING" id="525245.HMPREF0044_1537"/>
<dbReference type="Proteomes" id="UP000010301">
    <property type="component" value="Unassembled WGS sequence"/>
</dbReference>
<dbReference type="RefSeq" id="WP_006546996.1">
    <property type="nucleotide sequence ID" value="NZ_DS999544.1"/>
</dbReference>
<sequence length="159" mass="16950">MKDSWIFGLQGFWARHSKTVFVTLGFAVAGLLIWPLLFPSPSVVSGAGSTPVVSVGEPLPRLELGRSRIALPVPVGVANLFKSGNRIDIYVPGECKDSLNCPARRVAADVLVVSAEPESAGWSGSTESTLVLDVTNIDIESLAGVSETTILRYILINEK</sequence>
<protein>
    <submittedName>
        <fullName evidence="1">Uncharacterized protein</fullName>
    </submittedName>
</protein>
<dbReference type="eggNOG" id="ENOG5030UJJ">
    <property type="taxonomic scope" value="Bacteria"/>
</dbReference>
<dbReference type="HOGENOM" id="CLU_1657071_0_0_11"/>
<dbReference type="EMBL" id="ACFG01000037">
    <property type="protein sequence ID" value="EEH63298.1"/>
    <property type="molecule type" value="Genomic_DNA"/>
</dbReference>
<comment type="caution">
    <text evidence="1">The sequence shown here is derived from an EMBL/GenBank/DDBJ whole genome shotgun (WGS) entry which is preliminary data.</text>
</comment>
<dbReference type="AlphaFoldDB" id="C0W284"/>
<evidence type="ECO:0000313" key="1">
    <source>
        <dbReference type="EMBL" id="EEH63298.1"/>
    </source>
</evidence>
<dbReference type="OrthoDB" id="3266419at2"/>
<name>C0W284_9ACTO</name>